<gene>
    <name evidence="1" type="ORF">J2R62_03690</name>
</gene>
<dbReference type="EMBL" id="JAFNAA010000003">
    <property type="protein sequence ID" value="MBO1107331.1"/>
    <property type="molecule type" value="Genomic_DNA"/>
</dbReference>
<dbReference type="Proteomes" id="UP000664658">
    <property type="component" value="Unassembled WGS sequence"/>
</dbReference>
<protein>
    <submittedName>
        <fullName evidence="1">DUF3630 family protein</fullName>
    </submittedName>
</protein>
<dbReference type="RefSeq" id="WP_052181501.1">
    <property type="nucleotide sequence ID" value="NZ_JAFNAA010000003.1"/>
</dbReference>
<accession>A0A8I1W5C3</accession>
<dbReference type="Pfam" id="PF12305">
    <property type="entry name" value="DUF3630"/>
    <property type="match status" value="1"/>
</dbReference>
<name>A0A8I1W5C3_PLESH</name>
<dbReference type="InterPro" id="IPR022080">
    <property type="entry name" value="DUF3630"/>
</dbReference>
<reference evidence="1" key="1">
    <citation type="submission" date="2021-03" db="EMBL/GenBank/DDBJ databases">
        <title>Plesiomonas shigelloides zfcc0051, isolated from zebrafish feces.</title>
        <authorList>
            <person name="Vanderhoek Z."/>
            <person name="Gaulke C."/>
        </authorList>
    </citation>
    <scope>NUCLEOTIDE SEQUENCE</scope>
    <source>
        <strain evidence="1">Zfcc0051</strain>
    </source>
</reference>
<organism evidence="1 2">
    <name type="scientific">Plesiomonas shigelloides</name>
    <name type="common">Aeromonas shigelloides</name>
    <dbReference type="NCBI Taxonomy" id="703"/>
    <lineage>
        <taxon>Bacteria</taxon>
        <taxon>Pseudomonadati</taxon>
        <taxon>Pseudomonadota</taxon>
        <taxon>Gammaproteobacteria</taxon>
        <taxon>Enterobacterales</taxon>
        <taxon>Enterobacteriaceae</taxon>
        <taxon>Plesiomonas</taxon>
    </lineage>
</organism>
<proteinExistence type="predicted"/>
<sequence>MENYSITIPVPGLNFDNFAERAQPVISRLELLVLERQCDADLHTWRVEFEGTPLLLRGDHYTECLWLEAQNEEGGDVLAFLAQILADERTF</sequence>
<dbReference type="AlphaFoldDB" id="A0A8I1W5C3"/>
<evidence type="ECO:0000313" key="2">
    <source>
        <dbReference type="Proteomes" id="UP000664658"/>
    </source>
</evidence>
<evidence type="ECO:0000313" key="1">
    <source>
        <dbReference type="EMBL" id="MBO1107331.1"/>
    </source>
</evidence>
<comment type="caution">
    <text evidence="1">The sequence shown here is derived from an EMBL/GenBank/DDBJ whole genome shotgun (WGS) entry which is preliminary data.</text>
</comment>